<feature type="signal peptide" evidence="11">
    <location>
        <begin position="1"/>
        <end position="29"/>
    </location>
</feature>
<dbReference type="GeneID" id="105293304"/>
<keyword evidence="4 10" id="KW-1133">Transmembrane helix</keyword>
<evidence type="ECO:0000256" key="8">
    <source>
        <dbReference type="ARBA" id="ARBA00023180"/>
    </source>
</evidence>
<keyword evidence="7 13" id="KW-0675">Receptor</keyword>
<dbReference type="AlphaFoldDB" id="A0A6P6CIW2"/>
<keyword evidence="11" id="KW-0732">Signal</keyword>
<dbReference type="RefSeq" id="XP_023387372.1">
    <property type="nucleotide sequence ID" value="XM_023531604.1"/>
</dbReference>
<feature type="compositionally biased region" description="Low complexity" evidence="9">
    <location>
        <begin position="483"/>
        <end position="492"/>
    </location>
</feature>
<evidence type="ECO:0000256" key="6">
    <source>
        <dbReference type="ARBA" id="ARBA00023157"/>
    </source>
</evidence>
<dbReference type="KEGG" id="pvp:105293304"/>
<keyword evidence="5 10" id="KW-0472">Membrane</keyword>
<dbReference type="Proteomes" id="UP000515202">
    <property type="component" value="Unplaced"/>
</dbReference>
<gene>
    <name evidence="13" type="primary">TNFRSF19</name>
</gene>
<evidence type="ECO:0000313" key="12">
    <source>
        <dbReference type="Proteomes" id="UP000515202"/>
    </source>
</evidence>
<evidence type="ECO:0000256" key="3">
    <source>
        <dbReference type="ARBA" id="ARBA00022737"/>
    </source>
</evidence>
<evidence type="ECO:0000256" key="4">
    <source>
        <dbReference type="ARBA" id="ARBA00022989"/>
    </source>
</evidence>
<sequence>MALKVLLEQEKTFFAVVVLLAYLACEVLCETGDCRQQEFRDRSGNCVLCKQCGPGMELSKEKKNATGSHIGTTGVGCHMGEEIGLNCEYSLGEPEFIAKERGGVSGWKFPERKRRSKGVPAEAHLTGCFAECRPGRSDITRGWWRVRNPTIRSGQGDGVFWLNRLSGVLAKAGFGKGVHRRVREKVQTWLKFGQAESLSVPSAVTGSWAGVAEGDGRYHGSLAGLLCGSRGRWQPGGNAFSWRSLKTTSDATCGDCLPGFYRKTKLVGFQDMECVPCGDPPPPYEPHCTSKVNLVKIPSTASSPRDTALAAVICSALATVLLALLILCVIYCKRQFVEKKPSWSLRAQAIQYSGSELSCFDRPQLGDSAPRACCQCHRDSAQTCGPVHLIPSLCCDDACSLDRAAPGCRVQAKATLQERNAGPVGDTMPALFRSLSPSTCGEFSDAWPLMQNPICGDSISFCDSYPELTGEDIRSLSPEDESSSSLGSNRGQGSVGGTFSIQAPSENFTETADLSRRRSSLTEPVLTQDTRAVSSRQDQTSGDVINLTAQMCPQEV</sequence>
<dbReference type="InterPro" id="IPR047526">
    <property type="entry name" value="TNR19/27/EDAR"/>
</dbReference>
<organism evidence="12 13">
    <name type="scientific">Pteropus vampyrus</name>
    <name type="common">Large flying fox</name>
    <dbReference type="NCBI Taxonomy" id="132908"/>
    <lineage>
        <taxon>Eukaryota</taxon>
        <taxon>Metazoa</taxon>
        <taxon>Chordata</taxon>
        <taxon>Craniata</taxon>
        <taxon>Vertebrata</taxon>
        <taxon>Euteleostomi</taxon>
        <taxon>Mammalia</taxon>
        <taxon>Eutheria</taxon>
        <taxon>Laurasiatheria</taxon>
        <taxon>Chiroptera</taxon>
        <taxon>Yinpterochiroptera</taxon>
        <taxon>Pteropodoidea</taxon>
        <taxon>Pteropodidae</taxon>
        <taxon>Pteropodinae</taxon>
        <taxon>Pteropus</taxon>
    </lineage>
</organism>
<dbReference type="GO" id="GO:0046330">
    <property type="term" value="P:positive regulation of JNK cascade"/>
    <property type="evidence" value="ECO:0007669"/>
    <property type="project" value="InterPro"/>
</dbReference>
<feature type="compositionally biased region" description="Polar residues" evidence="9">
    <location>
        <begin position="521"/>
        <end position="541"/>
    </location>
</feature>
<keyword evidence="6" id="KW-1015">Disulfide bond</keyword>
<evidence type="ECO:0000256" key="7">
    <source>
        <dbReference type="ARBA" id="ARBA00023170"/>
    </source>
</evidence>
<dbReference type="PANTHER" id="PTHR12120">
    <property type="entry name" value="TNFR-CYS DOMAIN-CONTAINING PROTEIN"/>
    <property type="match status" value="1"/>
</dbReference>
<keyword evidence="8" id="KW-0325">Glycoprotein</keyword>
<feature type="region of interest" description="Disordered" evidence="9">
    <location>
        <begin position="472"/>
        <end position="541"/>
    </location>
</feature>
<name>A0A6P6CIW2_PTEVA</name>
<dbReference type="GO" id="GO:0038023">
    <property type="term" value="F:signaling receptor activity"/>
    <property type="evidence" value="ECO:0007669"/>
    <property type="project" value="InterPro"/>
</dbReference>
<dbReference type="CTD" id="55504"/>
<comment type="subcellular location">
    <subcellularLocation>
        <location evidence="1">Membrane</location>
        <topology evidence="1">Single-pass membrane protein</topology>
    </subcellularLocation>
</comment>
<keyword evidence="12" id="KW-1185">Reference proteome</keyword>
<evidence type="ECO:0000256" key="9">
    <source>
        <dbReference type="SAM" id="MobiDB-lite"/>
    </source>
</evidence>
<proteinExistence type="predicted"/>
<dbReference type="GO" id="GO:0005886">
    <property type="term" value="C:plasma membrane"/>
    <property type="evidence" value="ECO:0007669"/>
    <property type="project" value="TreeGrafter"/>
</dbReference>
<evidence type="ECO:0000256" key="1">
    <source>
        <dbReference type="ARBA" id="ARBA00004167"/>
    </source>
</evidence>
<reference evidence="13" key="1">
    <citation type="submission" date="2025-08" db="UniProtKB">
        <authorList>
            <consortium name="RefSeq"/>
        </authorList>
    </citation>
    <scope>IDENTIFICATION</scope>
    <source>
        <tissue evidence="13">Kidney</tissue>
    </source>
</reference>
<evidence type="ECO:0000313" key="13">
    <source>
        <dbReference type="RefSeq" id="XP_023387372.1"/>
    </source>
</evidence>
<evidence type="ECO:0000256" key="5">
    <source>
        <dbReference type="ARBA" id="ARBA00023136"/>
    </source>
</evidence>
<accession>A0A6P6CIW2</accession>
<feature type="chain" id="PRO_5028296756" evidence="11">
    <location>
        <begin position="30"/>
        <end position="556"/>
    </location>
</feature>
<dbReference type="GO" id="GO:0043123">
    <property type="term" value="P:positive regulation of canonical NF-kappaB signal transduction"/>
    <property type="evidence" value="ECO:0007669"/>
    <property type="project" value="InterPro"/>
</dbReference>
<evidence type="ECO:0000256" key="11">
    <source>
        <dbReference type="SAM" id="SignalP"/>
    </source>
</evidence>
<protein>
    <submittedName>
        <fullName evidence="13">Tumor necrosis factor receptor superfamily member 19</fullName>
    </submittedName>
</protein>
<keyword evidence="2 10" id="KW-0812">Transmembrane</keyword>
<dbReference type="OrthoDB" id="10017617at2759"/>
<evidence type="ECO:0000256" key="2">
    <source>
        <dbReference type="ARBA" id="ARBA00022692"/>
    </source>
</evidence>
<dbReference type="PANTHER" id="PTHR12120:SF1">
    <property type="entry name" value="TUMOR NECROSIS FACTOR RECEPTOR SUPERFAMILY MEMBER 19"/>
    <property type="match status" value="1"/>
</dbReference>
<evidence type="ECO:0000256" key="10">
    <source>
        <dbReference type="SAM" id="Phobius"/>
    </source>
</evidence>
<feature type="compositionally biased region" description="Polar residues" evidence="9">
    <location>
        <begin position="497"/>
        <end position="512"/>
    </location>
</feature>
<feature type="transmembrane region" description="Helical" evidence="10">
    <location>
        <begin position="308"/>
        <end position="332"/>
    </location>
</feature>
<keyword evidence="3" id="KW-0677">Repeat</keyword>